<name>A0A517Z770_9PLAN</name>
<dbReference type="KEGG" id="mri:Mal4_26210"/>
<feature type="chain" id="PRO_5022120638" evidence="6">
    <location>
        <begin position="27"/>
        <end position="474"/>
    </location>
</feature>
<feature type="domain" description="Sulfatase N-terminal" evidence="7">
    <location>
        <begin position="29"/>
        <end position="367"/>
    </location>
</feature>
<evidence type="ECO:0000313" key="8">
    <source>
        <dbReference type="EMBL" id="QDU38294.1"/>
    </source>
</evidence>
<keyword evidence="6" id="KW-0732">Signal</keyword>
<accession>A0A517Z770</accession>
<evidence type="ECO:0000256" key="5">
    <source>
        <dbReference type="SAM" id="MobiDB-lite"/>
    </source>
</evidence>
<dbReference type="OrthoDB" id="9783154at2"/>
<dbReference type="EC" id="3.1.6.1" evidence="8"/>
<dbReference type="PANTHER" id="PTHR42693">
    <property type="entry name" value="ARYLSULFATASE FAMILY MEMBER"/>
    <property type="match status" value="1"/>
</dbReference>
<keyword evidence="3 8" id="KW-0378">Hydrolase</keyword>
<dbReference type="PROSITE" id="PS00149">
    <property type="entry name" value="SULFATASE_2"/>
    <property type="match status" value="1"/>
</dbReference>
<dbReference type="GO" id="GO:0004065">
    <property type="term" value="F:arylsulfatase activity"/>
    <property type="evidence" value="ECO:0007669"/>
    <property type="project" value="UniProtKB-EC"/>
</dbReference>
<evidence type="ECO:0000256" key="4">
    <source>
        <dbReference type="ARBA" id="ARBA00022837"/>
    </source>
</evidence>
<sequence length="474" mass="51819" precursor="true">MRSTPLRIALSLLIAAAVLSAGIAHAERPNIVVILADDMGYGDPGCYNAESKCPTPHIDRLASQGMRFTDAHTAGSVCVPSRYGLLTGRYPFRTKLDWRRNGVIEKGRTTVASLLQENGYATAMVGKWHLGFDGGPDYDWSQPMRGGPVHRGFATYFGMPASLDIPPYYYIRGRQPVYPPTETIEASATEGWSPIQGAFWREGKVAPDFRHDEVLDRFASEAVKVVEQRAAGEQPFFLYLALTAPHTPWLPAEEFRGKGAAGLYSEFVAHVDDVVGRVLRALEDSGAADETLVLFASDNGPVWYDEDEERFGHESVGPLRGMKGDAWDGGHRVPFVVRWPGHVEAGSTSDALVGFVDLFATVADIVDADVPADAAEDSVSFHSVLQGEASVGRQTMVQHHSGTVLRDGKWKLINHLGSGGFSKPRREQPQPGGPQGQLYNLAADPGEQNNLWQSEPERVKRMLAELKAIRAGER</sequence>
<dbReference type="SUPFAM" id="SSF53649">
    <property type="entry name" value="Alkaline phosphatase-like"/>
    <property type="match status" value="1"/>
</dbReference>
<keyword evidence="2" id="KW-0479">Metal-binding</keyword>
<dbReference type="EMBL" id="CP036275">
    <property type="protein sequence ID" value="QDU38294.1"/>
    <property type="molecule type" value="Genomic_DNA"/>
</dbReference>
<dbReference type="InterPro" id="IPR017850">
    <property type="entry name" value="Alkaline_phosphatase_core_sf"/>
</dbReference>
<dbReference type="Proteomes" id="UP000320496">
    <property type="component" value="Chromosome"/>
</dbReference>
<proteinExistence type="inferred from homology"/>
<dbReference type="Gene3D" id="3.40.720.10">
    <property type="entry name" value="Alkaline Phosphatase, subunit A"/>
    <property type="match status" value="1"/>
</dbReference>
<evidence type="ECO:0000259" key="7">
    <source>
        <dbReference type="Pfam" id="PF00884"/>
    </source>
</evidence>
<evidence type="ECO:0000256" key="2">
    <source>
        <dbReference type="ARBA" id="ARBA00022723"/>
    </source>
</evidence>
<dbReference type="GO" id="GO:0046872">
    <property type="term" value="F:metal ion binding"/>
    <property type="evidence" value="ECO:0007669"/>
    <property type="project" value="UniProtKB-KW"/>
</dbReference>
<feature type="region of interest" description="Disordered" evidence="5">
    <location>
        <begin position="417"/>
        <end position="453"/>
    </location>
</feature>
<gene>
    <name evidence="8" type="primary">atsA_34</name>
    <name evidence="8" type="ORF">Mal4_26210</name>
</gene>
<comment type="similarity">
    <text evidence="1">Belongs to the sulfatase family.</text>
</comment>
<feature type="signal peptide" evidence="6">
    <location>
        <begin position="1"/>
        <end position="26"/>
    </location>
</feature>
<keyword evidence="9" id="KW-1185">Reference proteome</keyword>
<dbReference type="CDD" id="cd16143">
    <property type="entry name" value="ARS_like"/>
    <property type="match status" value="1"/>
</dbReference>
<reference evidence="8 9" key="1">
    <citation type="submission" date="2019-02" db="EMBL/GenBank/DDBJ databases">
        <title>Deep-cultivation of Planctomycetes and their phenomic and genomic characterization uncovers novel biology.</title>
        <authorList>
            <person name="Wiegand S."/>
            <person name="Jogler M."/>
            <person name="Boedeker C."/>
            <person name="Pinto D."/>
            <person name="Vollmers J."/>
            <person name="Rivas-Marin E."/>
            <person name="Kohn T."/>
            <person name="Peeters S.H."/>
            <person name="Heuer A."/>
            <person name="Rast P."/>
            <person name="Oberbeckmann S."/>
            <person name="Bunk B."/>
            <person name="Jeske O."/>
            <person name="Meyerdierks A."/>
            <person name="Storesund J.E."/>
            <person name="Kallscheuer N."/>
            <person name="Luecker S."/>
            <person name="Lage O.M."/>
            <person name="Pohl T."/>
            <person name="Merkel B.J."/>
            <person name="Hornburger P."/>
            <person name="Mueller R.-W."/>
            <person name="Bruemmer F."/>
            <person name="Labrenz M."/>
            <person name="Spormann A.M."/>
            <person name="Op den Camp H."/>
            <person name="Overmann J."/>
            <person name="Amann R."/>
            <person name="Jetten M.S.M."/>
            <person name="Mascher T."/>
            <person name="Medema M.H."/>
            <person name="Devos D.P."/>
            <person name="Kaster A.-K."/>
            <person name="Ovreas L."/>
            <person name="Rohde M."/>
            <person name="Galperin M.Y."/>
            <person name="Jogler C."/>
        </authorList>
    </citation>
    <scope>NUCLEOTIDE SEQUENCE [LARGE SCALE GENOMIC DNA]</scope>
    <source>
        <strain evidence="8 9">Mal4</strain>
    </source>
</reference>
<dbReference type="AlphaFoldDB" id="A0A517Z770"/>
<dbReference type="Pfam" id="PF00884">
    <property type="entry name" value="Sulfatase"/>
    <property type="match status" value="1"/>
</dbReference>
<dbReference type="PANTHER" id="PTHR42693:SF53">
    <property type="entry name" value="ENDO-4-O-SULFATASE"/>
    <property type="match status" value="1"/>
</dbReference>
<organism evidence="8 9">
    <name type="scientific">Maioricimonas rarisocia</name>
    <dbReference type="NCBI Taxonomy" id="2528026"/>
    <lineage>
        <taxon>Bacteria</taxon>
        <taxon>Pseudomonadati</taxon>
        <taxon>Planctomycetota</taxon>
        <taxon>Planctomycetia</taxon>
        <taxon>Planctomycetales</taxon>
        <taxon>Planctomycetaceae</taxon>
        <taxon>Maioricimonas</taxon>
    </lineage>
</organism>
<evidence type="ECO:0000313" key="9">
    <source>
        <dbReference type="Proteomes" id="UP000320496"/>
    </source>
</evidence>
<protein>
    <submittedName>
        <fullName evidence="8">Arylsulfatase</fullName>
        <ecNumber evidence="8">3.1.6.1</ecNumber>
    </submittedName>
</protein>
<evidence type="ECO:0000256" key="3">
    <source>
        <dbReference type="ARBA" id="ARBA00022801"/>
    </source>
</evidence>
<evidence type="ECO:0000256" key="6">
    <source>
        <dbReference type="SAM" id="SignalP"/>
    </source>
</evidence>
<dbReference type="InterPro" id="IPR024607">
    <property type="entry name" value="Sulfatase_CS"/>
</dbReference>
<evidence type="ECO:0000256" key="1">
    <source>
        <dbReference type="ARBA" id="ARBA00008779"/>
    </source>
</evidence>
<dbReference type="InterPro" id="IPR000917">
    <property type="entry name" value="Sulfatase_N"/>
</dbReference>
<keyword evidence="4" id="KW-0106">Calcium</keyword>
<dbReference type="Gene3D" id="3.30.1120.10">
    <property type="match status" value="1"/>
</dbReference>
<dbReference type="RefSeq" id="WP_145369589.1">
    <property type="nucleotide sequence ID" value="NZ_CP036275.1"/>
</dbReference>
<dbReference type="InterPro" id="IPR050738">
    <property type="entry name" value="Sulfatase"/>
</dbReference>